<comment type="caution">
    <text evidence="4">The sequence shown here is derived from an EMBL/GenBank/DDBJ whole genome shotgun (WGS) entry which is preliminary data.</text>
</comment>
<protein>
    <recommendedName>
        <fullName evidence="3">Chitin-binding type-4 domain-containing protein</fullName>
    </recommendedName>
</protein>
<dbReference type="Pfam" id="PF03067">
    <property type="entry name" value="LPMO_10"/>
    <property type="match status" value="1"/>
</dbReference>
<evidence type="ECO:0000313" key="5">
    <source>
        <dbReference type="Proteomes" id="UP000533598"/>
    </source>
</evidence>
<feature type="region of interest" description="Disordered" evidence="2">
    <location>
        <begin position="125"/>
        <end position="160"/>
    </location>
</feature>
<evidence type="ECO:0000256" key="2">
    <source>
        <dbReference type="SAM" id="MobiDB-lite"/>
    </source>
</evidence>
<dbReference type="SUPFAM" id="SSF81296">
    <property type="entry name" value="E set domains"/>
    <property type="match status" value="1"/>
</dbReference>
<dbReference type="Gene3D" id="2.70.50.50">
    <property type="entry name" value="chitin-binding protein cbp21"/>
    <property type="match status" value="1"/>
</dbReference>
<dbReference type="InterPro" id="IPR014756">
    <property type="entry name" value="Ig_E-set"/>
</dbReference>
<keyword evidence="5" id="KW-1185">Reference proteome</keyword>
<gene>
    <name evidence="4" type="ORF">HNR67_004921</name>
</gene>
<dbReference type="EMBL" id="JACHMH010000001">
    <property type="protein sequence ID" value="MBB4678803.1"/>
    <property type="molecule type" value="Genomic_DNA"/>
</dbReference>
<dbReference type="InterPro" id="IPR004302">
    <property type="entry name" value="Cellulose/chitin-bd_N"/>
</dbReference>
<dbReference type="InterPro" id="IPR051024">
    <property type="entry name" value="GlcNAc_Chitin_IntDeg"/>
</dbReference>
<accession>A0A7W7FVS8</accession>
<dbReference type="PANTHER" id="PTHR34823">
    <property type="entry name" value="GLCNAC-BINDING PROTEIN A"/>
    <property type="match status" value="1"/>
</dbReference>
<feature type="compositionally biased region" description="Basic and acidic residues" evidence="2">
    <location>
        <begin position="147"/>
        <end position="158"/>
    </location>
</feature>
<dbReference type="CDD" id="cd21177">
    <property type="entry name" value="LPMO_AA10"/>
    <property type="match status" value="1"/>
</dbReference>
<evidence type="ECO:0000256" key="1">
    <source>
        <dbReference type="ARBA" id="ARBA00022729"/>
    </source>
</evidence>
<dbReference type="AlphaFoldDB" id="A0A7W7FVS8"/>
<feature type="domain" description="Chitin-binding type-4" evidence="3">
    <location>
        <begin position="179"/>
        <end position="283"/>
    </location>
</feature>
<sequence length="309" mass="34218">MGQHRLQEVRAQRARHVQLIRDAGVEEHLGQRVHRLLRPFQQFLELVEHHQQPPRPVPRQQQRQQLVQPLPGHGQAGLQQREQRRGLPVGLVADGHALTGLEVAVPALRGGGDRRAALRHRRVPADGDRNARRRVPGGPPVPHVRHRLTDRGDRRPERTGAATCSTVLVRTDQAPALAHGAMMQPGSRTFFCWKDGLTPTGEITPKNPACAAAVAQSGTNPLYNWFSVLCSDGEGRTRGFVPDGQLCSGGNTAFSGWNQPRNDWPRTRLTAGTAITWSYNSWAGRLPAGKSGNHLIYSVWKRSDSKETF</sequence>
<proteinExistence type="predicted"/>
<evidence type="ECO:0000313" key="4">
    <source>
        <dbReference type="EMBL" id="MBB4678803.1"/>
    </source>
</evidence>
<name>A0A7W7FVS8_9PSEU</name>
<evidence type="ECO:0000259" key="3">
    <source>
        <dbReference type="Pfam" id="PF03067"/>
    </source>
</evidence>
<organism evidence="4 5">
    <name type="scientific">Crossiella cryophila</name>
    <dbReference type="NCBI Taxonomy" id="43355"/>
    <lineage>
        <taxon>Bacteria</taxon>
        <taxon>Bacillati</taxon>
        <taxon>Actinomycetota</taxon>
        <taxon>Actinomycetes</taxon>
        <taxon>Pseudonocardiales</taxon>
        <taxon>Pseudonocardiaceae</taxon>
        <taxon>Crossiella</taxon>
    </lineage>
</organism>
<dbReference type="PANTHER" id="PTHR34823:SF1">
    <property type="entry name" value="CHITIN-BINDING TYPE-4 DOMAIN-CONTAINING PROTEIN"/>
    <property type="match status" value="1"/>
</dbReference>
<dbReference type="Proteomes" id="UP000533598">
    <property type="component" value="Unassembled WGS sequence"/>
</dbReference>
<keyword evidence="1" id="KW-0732">Signal</keyword>
<reference evidence="4 5" key="1">
    <citation type="submission" date="2020-08" db="EMBL/GenBank/DDBJ databases">
        <title>Sequencing the genomes of 1000 actinobacteria strains.</title>
        <authorList>
            <person name="Klenk H.-P."/>
        </authorList>
    </citation>
    <scope>NUCLEOTIDE SEQUENCE [LARGE SCALE GENOMIC DNA]</scope>
    <source>
        <strain evidence="4 5">DSM 44230</strain>
    </source>
</reference>